<dbReference type="InterPro" id="IPR039793">
    <property type="entry name" value="UROS/Hem4"/>
</dbReference>
<reference evidence="11 12" key="1">
    <citation type="journal article" date="2024" name="Front. Microbiol.">
        <title>Novel thermophilic genera Geochorda gen. nov. and Carboxydochorda gen. nov. from the deep terrestrial subsurface reveal the ecophysiological diversity in the class Limnochordia.</title>
        <authorList>
            <person name="Karnachuk O.V."/>
            <person name="Lukina A.P."/>
            <person name="Avakyan M.R."/>
            <person name="Kadnikov V.V."/>
            <person name="Begmatov S."/>
            <person name="Beletsky A.V."/>
            <person name="Vlasova K.G."/>
            <person name="Novikov A.A."/>
            <person name="Shcherbakova V.A."/>
            <person name="Mardanov A.V."/>
            <person name="Ravin N.V."/>
        </authorList>
    </citation>
    <scope>NUCLEOTIDE SEQUENCE [LARGE SCALE GENOMIC DNA]</scope>
    <source>
        <strain evidence="11 12">L945</strain>
    </source>
</reference>
<evidence type="ECO:0000256" key="5">
    <source>
        <dbReference type="ARBA" id="ARBA00023244"/>
    </source>
</evidence>
<keyword evidence="4 9" id="KW-0456">Lyase</keyword>
<evidence type="ECO:0000313" key="12">
    <source>
        <dbReference type="Proteomes" id="UP001332192"/>
    </source>
</evidence>
<dbReference type="RefSeq" id="WP_324716091.1">
    <property type="nucleotide sequence ID" value="NZ_CP141615.1"/>
</dbReference>
<accession>A0ABZ1BVL9</accession>
<evidence type="ECO:0000256" key="8">
    <source>
        <dbReference type="ARBA" id="ARBA00048617"/>
    </source>
</evidence>
<evidence type="ECO:0000256" key="2">
    <source>
        <dbReference type="ARBA" id="ARBA00008133"/>
    </source>
</evidence>
<evidence type="ECO:0000256" key="1">
    <source>
        <dbReference type="ARBA" id="ARBA00004772"/>
    </source>
</evidence>
<dbReference type="PANTHER" id="PTHR38042">
    <property type="entry name" value="UROPORPHYRINOGEN-III SYNTHASE, CHLOROPLASTIC"/>
    <property type="match status" value="1"/>
</dbReference>
<name>A0ABZ1BVL9_9FIRM</name>
<evidence type="ECO:0000259" key="10">
    <source>
        <dbReference type="Pfam" id="PF02602"/>
    </source>
</evidence>
<evidence type="ECO:0000313" key="11">
    <source>
        <dbReference type="EMBL" id="WRP16819.1"/>
    </source>
</evidence>
<comment type="similarity">
    <text evidence="2 9">Belongs to the uroporphyrinogen-III synthase family.</text>
</comment>
<gene>
    <name evidence="11" type="ORF">U7230_12095</name>
</gene>
<comment type="pathway">
    <text evidence="1 9">Porphyrin-containing compound metabolism; protoporphyrin-IX biosynthesis; coproporphyrinogen-III from 5-aminolevulinate: step 3/4.</text>
</comment>
<keyword evidence="5 9" id="KW-0627">Porphyrin biosynthesis</keyword>
<dbReference type="EMBL" id="CP141615">
    <property type="protein sequence ID" value="WRP16819.1"/>
    <property type="molecule type" value="Genomic_DNA"/>
</dbReference>
<dbReference type="PANTHER" id="PTHR38042:SF1">
    <property type="entry name" value="UROPORPHYRINOGEN-III SYNTHASE, CHLOROPLASTIC"/>
    <property type="match status" value="1"/>
</dbReference>
<dbReference type="InterPro" id="IPR036108">
    <property type="entry name" value="4pyrrol_syn_uPrphyn_synt_sf"/>
</dbReference>
<protein>
    <recommendedName>
        <fullName evidence="7 9">Uroporphyrinogen-III synthase</fullName>
        <ecNumber evidence="3 9">4.2.1.75</ecNumber>
    </recommendedName>
</protein>
<dbReference type="Proteomes" id="UP001332192">
    <property type="component" value="Chromosome"/>
</dbReference>
<evidence type="ECO:0000256" key="6">
    <source>
        <dbReference type="ARBA" id="ARBA00037589"/>
    </source>
</evidence>
<organism evidence="11 12">
    <name type="scientific">Carboxydichorda subterranea</name>
    <dbReference type="NCBI Taxonomy" id="3109565"/>
    <lineage>
        <taxon>Bacteria</taxon>
        <taxon>Bacillati</taxon>
        <taxon>Bacillota</taxon>
        <taxon>Limnochordia</taxon>
        <taxon>Limnochordales</taxon>
        <taxon>Geochordaceae</taxon>
        <taxon>Carboxydichorda</taxon>
    </lineage>
</organism>
<evidence type="ECO:0000256" key="9">
    <source>
        <dbReference type="RuleBase" id="RU366031"/>
    </source>
</evidence>
<keyword evidence="12" id="KW-1185">Reference proteome</keyword>
<evidence type="ECO:0000256" key="3">
    <source>
        <dbReference type="ARBA" id="ARBA00013109"/>
    </source>
</evidence>
<dbReference type="Pfam" id="PF02602">
    <property type="entry name" value="HEM4"/>
    <property type="match status" value="1"/>
</dbReference>
<dbReference type="InterPro" id="IPR003754">
    <property type="entry name" value="4pyrrol_synth_uPrphyn_synth"/>
</dbReference>
<dbReference type="SUPFAM" id="SSF69618">
    <property type="entry name" value="HemD-like"/>
    <property type="match status" value="1"/>
</dbReference>
<proteinExistence type="inferred from homology"/>
<dbReference type="EC" id="4.2.1.75" evidence="3 9"/>
<dbReference type="Gene3D" id="3.40.50.10090">
    <property type="match status" value="2"/>
</dbReference>
<sequence>MRLSGCRVLVTRPAHQAGPAVAALEAEGARVTPVPVLRIAPPDDPEALRRACREAWEGCFDWIVVTSPNGAQALAEALRAVAPGRGAAAAGEQAAPAGGAGGQLPARVCAVGAATRRALEAAHVRVDCMPDEPRAAAIPAALARCGHLQGARILLAVGDRADEMLQRELAAGGATVVRVEAYRTLDDPANAARAAALVRSGEVDVLVAASPSAVCAVTAHLKGPPPGRVRVVAIGPTTAGAALGAGWRVEQATSPSPEALAAACARAWQELRMEGDGQGR</sequence>
<comment type="function">
    <text evidence="6 9">Catalyzes cyclization of the linear tetrapyrrole, hydroxymethylbilane, to the macrocyclic uroporphyrinogen III.</text>
</comment>
<evidence type="ECO:0000256" key="7">
    <source>
        <dbReference type="ARBA" id="ARBA00040167"/>
    </source>
</evidence>
<dbReference type="CDD" id="cd06578">
    <property type="entry name" value="HemD"/>
    <property type="match status" value="1"/>
</dbReference>
<dbReference type="GO" id="GO:0004852">
    <property type="term" value="F:uroporphyrinogen-III synthase activity"/>
    <property type="evidence" value="ECO:0007669"/>
    <property type="project" value="UniProtKB-EC"/>
</dbReference>
<comment type="catalytic activity">
    <reaction evidence="8 9">
        <text>hydroxymethylbilane = uroporphyrinogen III + H2O</text>
        <dbReference type="Rhea" id="RHEA:18965"/>
        <dbReference type="ChEBI" id="CHEBI:15377"/>
        <dbReference type="ChEBI" id="CHEBI:57308"/>
        <dbReference type="ChEBI" id="CHEBI:57845"/>
        <dbReference type="EC" id="4.2.1.75"/>
    </reaction>
</comment>
<evidence type="ECO:0000256" key="4">
    <source>
        <dbReference type="ARBA" id="ARBA00023239"/>
    </source>
</evidence>
<feature type="domain" description="Tetrapyrrole biosynthesis uroporphyrinogen III synthase" evidence="10">
    <location>
        <begin position="21"/>
        <end position="261"/>
    </location>
</feature>